<evidence type="ECO:0000313" key="2">
    <source>
        <dbReference type="EMBL" id="MDH5824690.1"/>
    </source>
</evidence>
<name>A0ABT6JDN2_9GAMM</name>
<dbReference type="Proteomes" id="UP001156940">
    <property type="component" value="Unassembled WGS sequence"/>
</dbReference>
<proteinExistence type="predicted"/>
<protein>
    <recommendedName>
        <fullName evidence="4">Lipoprotein</fullName>
    </recommendedName>
</protein>
<feature type="signal peptide" evidence="1">
    <location>
        <begin position="1"/>
        <end position="18"/>
    </location>
</feature>
<organism evidence="2 3">
    <name type="scientific">Luteimonas endophytica</name>
    <dbReference type="NCBI Taxonomy" id="3042023"/>
    <lineage>
        <taxon>Bacteria</taxon>
        <taxon>Pseudomonadati</taxon>
        <taxon>Pseudomonadota</taxon>
        <taxon>Gammaproteobacteria</taxon>
        <taxon>Lysobacterales</taxon>
        <taxon>Lysobacteraceae</taxon>
        <taxon>Luteimonas</taxon>
    </lineage>
</organism>
<feature type="chain" id="PRO_5047216792" description="Lipoprotein" evidence="1">
    <location>
        <begin position="19"/>
        <end position="242"/>
    </location>
</feature>
<keyword evidence="1" id="KW-0732">Signal</keyword>
<dbReference type="PROSITE" id="PS51257">
    <property type="entry name" value="PROKAR_LIPOPROTEIN"/>
    <property type="match status" value="1"/>
</dbReference>
<comment type="caution">
    <text evidence="2">The sequence shown here is derived from an EMBL/GenBank/DDBJ whole genome shotgun (WGS) entry which is preliminary data.</text>
</comment>
<reference evidence="2 3" key="1">
    <citation type="submission" date="2023-04" db="EMBL/GenBank/DDBJ databases">
        <title>Luteimonas endophyticus RD2P54.</title>
        <authorList>
            <person name="Sun J.-Q."/>
        </authorList>
    </citation>
    <scope>NUCLEOTIDE SEQUENCE [LARGE SCALE GENOMIC DNA]</scope>
    <source>
        <strain evidence="2 3">RD2P54</strain>
    </source>
</reference>
<dbReference type="EMBL" id="JARXRM010000045">
    <property type="protein sequence ID" value="MDH5824690.1"/>
    <property type="molecule type" value="Genomic_DNA"/>
</dbReference>
<evidence type="ECO:0000256" key="1">
    <source>
        <dbReference type="SAM" id="SignalP"/>
    </source>
</evidence>
<evidence type="ECO:0000313" key="3">
    <source>
        <dbReference type="Proteomes" id="UP001156940"/>
    </source>
</evidence>
<sequence length="242" mass="25729">MIPRNLVLALMLSTLALGACGDPEAEAQARAAAQAAAAEREAGEAAAGFDAAVAEQNWALAKAQADVLLARWPDTEVAARVRGEFGAVKAKADAIREDARAAALWQYNVQEVEGGQQRSAAIYAREDVDTDGSGARQVRLIFRDHPSWGRSAYLVLQAGDFACGRACRVPVSVDDGEPRRMAANRPDTDEAIAMFIEDEAALWAMTAGAKTLAIEFPVEAGGTRTAVFEVAGLDRARMPGWD</sequence>
<accession>A0ABT6JDN2</accession>
<evidence type="ECO:0008006" key="4">
    <source>
        <dbReference type="Google" id="ProtNLM"/>
    </source>
</evidence>
<gene>
    <name evidence="2" type="ORF">QFW77_17095</name>
</gene>
<keyword evidence="3" id="KW-1185">Reference proteome</keyword>
<dbReference type="RefSeq" id="WP_280576018.1">
    <property type="nucleotide sequence ID" value="NZ_JARXRM010000045.1"/>
</dbReference>